<gene>
    <name evidence="1" type="ORF">Tco_1044469</name>
</gene>
<reference evidence="1" key="2">
    <citation type="submission" date="2022-01" db="EMBL/GenBank/DDBJ databases">
        <authorList>
            <person name="Yamashiro T."/>
            <person name="Shiraishi A."/>
            <person name="Satake H."/>
            <person name="Nakayama K."/>
        </authorList>
    </citation>
    <scope>NUCLEOTIDE SEQUENCE</scope>
</reference>
<keyword evidence="2" id="KW-1185">Reference proteome</keyword>
<sequence>MDSCVPKIPLKFKIKKIHIDPEAPIPTTKQIDLENMTEAQQLSYTSAKRDESTADDMILSQEIPDTRIDPGSNKESLKAMKIDDHVATIEEEAKSAEAQFIFLKKVSKTTDEIMQDNLHWLVVDVVKKEKERTKADVPALVSQEFVAHAPQIIEELFRTYMNITVLNVHPSSTSLISDMHNKL</sequence>
<dbReference type="EMBL" id="BQNB010018740">
    <property type="protein sequence ID" value="GJT77744.1"/>
    <property type="molecule type" value="Genomic_DNA"/>
</dbReference>
<dbReference type="Proteomes" id="UP001151760">
    <property type="component" value="Unassembled WGS sequence"/>
</dbReference>
<comment type="caution">
    <text evidence="1">The sequence shown here is derived from an EMBL/GenBank/DDBJ whole genome shotgun (WGS) entry which is preliminary data.</text>
</comment>
<organism evidence="1 2">
    <name type="scientific">Tanacetum coccineum</name>
    <dbReference type="NCBI Taxonomy" id="301880"/>
    <lineage>
        <taxon>Eukaryota</taxon>
        <taxon>Viridiplantae</taxon>
        <taxon>Streptophyta</taxon>
        <taxon>Embryophyta</taxon>
        <taxon>Tracheophyta</taxon>
        <taxon>Spermatophyta</taxon>
        <taxon>Magnoliopsida</taxon>
        <taxon>eudicotyledons</taxon>
        <taxon>Gunneridae</taxon>
        <taxon>Pentapetalae</taxon>
        <taxon>asterids</taxon>
        <taxon>campanulids</taxon>
        <taxon>Asterales</taxon>
        <taxon>Asteraceae</taxon>
        <taxon>Asteroideae</taxon>
        <taxon>Anthemideae</taxon>
        <taxon>Anthemidinae</taxon>
        <taxon>Tanacetum</taxon>
    </lineage>
</organism>
<evidence type="ECO:0000313" key="1">
    <source>
        <dbReference type="EMBL" id="GJT77744.1"/>
    </source>
</evidence>
<accession>A0ABQ5GR27</accession>
<name>A0ABQ5GR27_9ASTR</name>
<reference evidence="1" key="1">
    <citation type="journal article" date="2022" name="Int. J. Mol. Sci.">
        <title>Draft Genome of Tanacetum Coccineum: Genomic Comparison of Closely Related Tanacetum-Family Plants.</title>
        <authorList>
            <person name="Yamashiro T."/>
            <person name="Shiraishi A."/>
            <person name="Nakayama K."/>
            <person name="Satake H."/>
        </authorList>
    </citation>
    <scope>NUCLEOTIDE SEQUENCE</scope>
</reference>
<protein>
    <submittedName>
        <fullName evidence="1">Uncharacterized protein</fullName>
    </submittedName>
</protein>
<evidence type="ECO:0000313" key="2">
    <source>
        <dbReference type="Proteomes" id="UP001151760"/>
    </source>
</evidence>
<proteinExistence type="predicted"/>